<dbReference type="GO" id="GO:0030245">
    <property type="term" value="P:cellulose catabolic process"/>
    <property type="evidence" value="ECO:0007669"/>
    <property type="project" value="UniProtKB-KW"/>
</dbReference>
<dbReference type="EMBL" id="MF170616">
    <property type="protein sequence ID" value="ATG84602.1"/>
    <property type="molecule type" value="Genomic_DNA"/>
</dbReference>
<keyword evidence="8" id="KW-0624">Polysaccharide degradation</keyword>
<dbReference type="Pfam" id="PF00232">
    <property type="entry name" value="Glyco_hydro_1"/>
    <property type="match status" value="1"/>
</dbReference>
<proteinExistence type="inferred from homology"/>
<comment type="similarity">
    <text evidence="2 12">Belongs to the glycosyl hydrolase 1 family.</text>
</comment>
<feature type="active site" description="Nucleophile" evidence="9 11">
    <location>
        <position position="353"/>
    </location>
</feature>
<dbReference type="InterPro" id="IPR018120">
    <property type="entry name" value="Glyco_hydro_1_AS"/>
</dbReference>
<dbReference type="GO" id="GO:0005829">
    <property type="term" value="C:cytosol"/>
    <property type="evidence" value="ECO:0007669"/>
    <property type="project" value="TreeGrafter"/>
</dbReference>
<dbReference type="FunFam" id="3.20.20.80:FF:000004">
    <property type="entry name" value="Beta-glucosidase 6-phospho-beta-glucosidase"/>
    <property type="match status" value="1"/>
</dbReference>
<feature type="binding site" evidence="10">
    <location>
        <position position="165"/>
    </location>
    <ligand>
        <name>substrate</name>
    </ligand>
</feature>
<feature type="binding site" evidence="10">
    <location>
        <begin position="406"/>
        <end position="407"/>
    </location>
    <ligand>
        <name>substrate</name>
    </ligand>
</feature>
<dbReference type="InterPro" id="IPR033132">
    <property type="entry name" value="GH_1_N_CS"/>
</dbReference>
<evidence type="ECO:0000256" key="9">
    <source>
        <dbReference type="PIRSR" id="PIRSR617736-1"/>
    </source>
</evidence>
<evidence type="ECO:0000256" key="8">
    <source>
        <dbReference type="ARBA" id="ARBA00023326"/>
    </source>
</evidence>
<evidence type="ECO:0000256" key="5">
    <source>
        <dbReference type="ARBA" id="ARBA00023001"/>
    </source>
</evidence>
<feature type="binding site" evidence="10">
    <location>
        <position position="20"/>
    </location>
    <ligand>
        <name>substrate</name>
    </ligand>
</feature>
<feature type="binding site" evidence="10">
    <location>
        <position position="121"/>
    </location>
    <ligand>
        <name>substrate</name>
    </ligand>
</feature>
<dbReference type="NCBIfam" id="TIGR03356">
    <property type="entry name" value="BGL"/>
    <property type="match status" value="1"/>
</dbReference>
<accession>A0A291I5P4</accession>
<evidence type="ECO:0000256" key="10">
    <source>
        <dbReference type="PIRSR" id="PIRSR617736-2"/>
    </source>
</evidence>
<dbReference type="EC" id="3.2.1.21" evidence="3 12"/>
<comment type="catalytic activity">
    <reaction evidence="1 12">
        <text>Hydrolysis of terminal, non-reducing beta-D-glucosyl residues with release of beta-D-glucose.</text>
        <dbReference type="EC" id="3.2.1.21"/>
    </reaction>
</comment>
<feature type="active site" description="Proton donor" evidence="9">
    <location>
        <position position="166"/>
    </location>
</feature>
<dbReference type="Gene3D" id="3.20.20.80">
    <property type="entry name" value="Glycosidases"/>
    <property type="match status" value="1"/>
</dbReference>
<dbReference type="PANTHER" id="PTHR10353:SF36">
    <property type="entry name" value="LP05116P"/>
    <property type="match status" value="1"/>
</dbReference>
<keyword evidence="6" id="KW-0119">Carbohydrate metabolism</keyword>
<dbReference type="InterPro" id="IPR017853">
    <property type="entry name" value="GH"/>
</dbReference>
<dbReference type="PRINTS" id="PR00131">
    <property type="entry name" value="GLHYDRLASE1"/>
</dbReference>
<gene>
    <name evidence="13" type="primary">bglA</name>
</gene>
<protein>
    <recommendedName>
        <fullName evidence="3 12">Beta-glucosidase</fullName>
        <ecNumber evidence="3 12">3.2.1.21</ecNumber>
    </recommendedName>
</protein>
<dbReference type="PANTHER" id="PTHR10353">
    <property type="entry name" value="GLYCOSYL HYDROLASE"/>
    <property type="match status" value="1"/>
</dbReference>
<evidence type="ECO:0000256" key="2">
    <source>
        <dbReference type="ARBA" id="ARBA00010838"/>
    </source>
</evidence>
<evidence type="ECO:0000256" key="12">
    <source>
        <dbReference type="RuleBase" id="RU361175"/>
    </source>
</evidence>
<dbReference type="InterPro" id="IPR017736">
    <property type="entry name" value="Glyco_hydro_1_beta-glucosidase"/>
</dbReference>
<evidence type="ECO:0000313" key="13">
    <source>
        <dbReference type="EMBL" id="ATG84602.1"/>
    </source>
</evidence>
<evidence type="ECO:0000256" key="6">
    <source>
        <dbReference type="ARBA" id="ARBA00023277"/>
    </source>
</evidence>
<evidence type="ECO:0000256" key="11">
    <source>
        <dbReference type="PROSITE-ProRule" id="PRU10055"/>
    </source>
</evidence>
<keyword evidence="5" id="KW-0136">Cellulose degradation</keyword>
<feature type="binding site" evidence="10">
    <location>
        <position position="296"/>
    </location>
    <ligand>
        <name>substrate</name>
    </ligand>
</feature>
<evidence type="ECO:0000256" key="7">
    <source>
        <dbReference type="ARBA" id="ARBA00023295"/>
    </source>
</evidence>
<dbReference type="SUPFAM" id="SSF51445">
    <property type="entry name" value="(Trans)glycosidases"/>
    <property type="match status" value="1"/>
</dbReference>
<dbReference type="InterPro" id="IPR001360">
    <property type="entry name" value="Glyco_hydro_1"/>
</dbReference>
<name>A0A291I5P4_GEOTD</name>
<organism evidence="13">
    <name type="scientific">Geobacillus thermodenitrificans</name>
    <dbReference type="NCBI Taxonomy" id="33940"/>
    <lineage>
        <taxon>Bacteria</taxon>
        <taxon>Bacillati</taxon>
        <taxon>Bacillota</taxon>
        <taxon>Bacilli</taxon>
        <taxon>Bacillales</taxon>
        <taxon>Anoxybacillaceae</taxon>
        <taxon>Geobacillus</taxon>
    </lineage>
</organism>
<evidence type="ECO:0000256" key="3">
    <source>
        <dbReference type="ARBA" id="ARBA00012744"/>
    </source>
</evidence>
<dbReference type="AlphaFoldDB" id="A0A291I5P4"/>
<dbReference type="GO" id="GO:0008422">
    <property type="term" value="F:beta-glucosidase activity"/>
    <property type="evidence" value="ECO:0007669"/>
    <property type="project" value="UniProtKB-EC"/>
</dbReference>
<dbReference type="PROSITE" id="PS00653">
    <property type="entry name" value="GLYCOSYL_HYDROL_F1_2"/>
    <property type="match status" value="1"/>
</dbReference>
<keyword evidence="7 12" id="KW-0326">Glycosidase</keyword>
<evidence type="ECO:0000256" key="1">
    <source>
        <dbReference type="ARBA" id="ARBA00000448"/>
    </source>
</evidence>
<reference evidence="13" key="1">
    <citation type="submission" date="2017-05" db="EMBL/GenBank/DDBJ databases">
        <title>Engineering Geobacillus thermodenitrificans to introduce cellulolytic activity; expression of native and heterologous cellulase genes.</title>
        <authorList>
            <person name="Daas M.J.A."/>
            <person name="Nijsse B."/>
            <person name="van de Weijer A.H.P."/>
            <person name="Groenendaal B.W.A.J."/>
            <person name="Janssen F."/>
            <person name="van der Oost J."/>
            <person name="van Kranenburg R."/>
        </authorList>
    </citation>
    <scope>NUCLEOTIDE SEQUENCE</scope>
    <source>
        <strain evidence="13">T81</strain>
    </source>
</reference>
<sequence>MTTFQFPKDFKWGVATAAYQIEGAFNEDGRGLSIWDVFSHTPGNVLNGDNGDIACDSYHRYPEDIALMKELGVHMYRFSISWPRIFPKGRGDINRKGLEFYHRLVDELLQNEIEPLCTLYHWDLPQVLQEEGGWNNRQTIDDFVEYASLMFSEFNGKIKKWITFNEPWCISYLSNYFGAHAPGYKDLQLATNVAHHLLIAHGKTVQKFREMGIDGEIGIAPNISWAVPFTSKQEDVEACLRTIAWTGDWFMDPIFFGKYPDVLMTHFQKAGVTVPIQQGDMETISQPIDFLGVNYYSASVNRFREDAGILQSEAVDVGYEKTDIGWPIDARGLYESLCYIKNKYPNISIYITENGACINDEPVNGQVHDRRRIQYMKQHLIQVQRCIEEGIPIKGYMAWSLLDNFEWAEGYSKRFGIVFVDFDTLERVKKDSFYWYQNVIKTGRVES</sequence>
<dbReference type="PROSITE" id="PS00572">
    <property type="entry name" value="GLYCOSYL_HYDROL_F1_1"/>
    <property type="match status" value="1"/>
</dbReference>
<keyword evidence="4 12" id="KW-0378">Hydrolase</keyword>
<feature type="binding site" evidence="10">
    <location>
        <position position="399"/>
    </location>
    <ligand>
        <name>substrate</name>
    </ligand>
</feature>
<evidence type="ECO:0000256" key="4">
    <source>
        <dbReference type="ARBA" id="ARBA00022801"/>
    </source>
</evidence>